<dbReference type="Pfam" id="PF01814">
    <property type="entry name" value="Hemerythrin"/>
    <property type="match status" value="1"/>
</dbReference>
<evidence type="ECO:0000256" key="4">
    <source>
        <dbReference type="ARBA" id="ARBA00023004"/>
    </source>
</evidence>
<dbReference type="Gene3D" id="1.20.120.50">
    <property type="entry name" value="Hemerythrin-like"/>
    <property type="match status" value="1"/>
</dbReference>
<keyword evidence="3" id="KW-0479">Metal-binding</keyword>
<evidence type="ECO:0000313" key="8">
    <source>
        <dbReference type="Proteomes" id="UP001165089"/>
    </source>
</evidence>
<evidence type="ECO:0000256" key="5">
    <source>
        <dbReference type="SAM" id="MobiDB-lite"/>
    </source>
</evidence>
<comment type="similarity">
    <text evidence="1">Belongs to the hemerythrin family.</text>
</comment>
<dbReference type="InterPro" id="IPR012312">
    <property type="entry name" value="Hemerythrin-like"/>
</dbReference>
<gene>
    <name evidence="7" type="ORF">GETHPA_16300</name>
</gene>
<keyword evidence="8" id="KW-1185">Reference proteome</keyword>
<dbReference type="PROSITE" id="PS00550">
    <property type="entry name" value="HEMERYTHRINS"/>
    <property type="match status" value="1"/>
</dbReference>
<dbReference type="NCBIfam" id="NF033749">
    <property type="entry name" value="bact_hemeryth"/>
    <property type="match status" value="1"/>
</dbReference>
<dbReference type="NCBIfam" id="TIGR02481">
    <property type="entry name" value="hemeryth_dom"/>
    <property type="match status" value="1"/>
</dbReference>
<proteinExistence type="inferred from homology"/>
<organism evidence="7 8">
    <name type="scientific">Geothrix rubra</name>
    <dbReference type="NCBI Taxonomy" id="2927977"/>
    <lineage>
        <taxon>Bacteria</taxon>
        <taxon>Pseudomonadati</taxon>
        <taxon>Acidobacteriota</taxon>
        <taxon>Holophagae</taxon>
        <taxon>Holophagales</taxon>
        <taxon>Holophagaceae</taxon>
        <taxon>Geothrix</taxon>
    </lineage>
</organism>
<dbReference type="SUPFAM" id="SSF47188">
    <property type="entry name" value="Hemerythrin-like"/>
    <property type="match status" value="1"/>
</dbReference>
<dbReference type="EMBL" id="BSDD01000003">
    <property type="protein sequence ID" value="GLH70097.1"/>
    <property type="molecule type" value="Genomic_DNA"/>
</dbReference>
<dbReference type="InterPro" id="IPR012827">
    <property type="entry name" value="Hemerythrin_metal-bd"/>
</dbReference>
<feature type="compositionally biased region" description="Low complexity" evidence="5">
    <location>
        <begin position="12"/>
        <end position="28"/>
    </location>
</feature>
<evidence type="ECO:0000259" key="6">
    <source>
        <dbReference type="Pfam" id="PF01814"/>
    </source>
</evidence>
<evidence type="ECO:0000256" key="2">
    <source>
        <dbReference type="ARBA" id="ARBA00022621"/>
    </source>
</evidence>
<evidence type="ECO:0000256" key="3">
    <source>
        <dbReference type="ARBA" id="ARBA00022723"/>
    </source>
</evidence>
<keyword evidence="2" id="KW-0813">Transport</keyword>
<dbReference type="InterPro" id="IPR035938">
    <property type="entry name" value="Hemerythrin-like_sf"/>
</dbReference>
<keyword evidence="2" id="KW-0561">Oxygen transport</keyword>
<comment type="caution">
    <text evidence="7">The sequence shown here is derived from an EMBL/GenBank/DDBJ whole genome shotgun (WGS) entry which is preliminary data.</text>
</comment>
<dbReference type="InterPro" id="IPR016131">
    <property type="entry name" value="Haemerythrin_Fe_BS"/>
</dbReference>
<dbReference type="PANTHER" id="PTHR37164:SF1">
    <property type="entry name" value="BACTERIOHEMERYTHRIN"/>
    <property type="match status" value="1"/>
</dbReference>
<accession>A0ABQ5Q675</accession>
<feature type="compositionally biased region" description="Polar residues" evidence="5">
    <location>
        <begin position="1"/>
        <end position="11"/>
    </location>
</feature>
<dbReference type="Proteomes" id="UP001165089">
    <property type="component" value="Unassembled WGS sequence"/>
</dbReference>
<evidence type="ECO:0000256" key="1">
    <source>
        <dbReference type="ARBA" id="ARBA00010587"/>
    </source>
</evidence>
<name>A0ABQ5Q675_9BACT</name>
<sequence>MGSAYPTPNGTPASGGAQDPAGDAPGAGAWKDAFRVGDDLIDGQHQTFFRMVAEAQESMDRGSVEGVGRHLNFLAAYAVMHFRDEERLMALSHYPGLVEHRRIHQAFVAQVAGLLKTYETDPDAVTAQQILPMIQDWLVFHILGMDKQLQPWIGRMGKP</sequence>
<dbReference type="InterPro" id="IPR050669">
    <property type="entry name" value="Hemerythrin"/>
</dbReference>
<evidence type="ECO:0000313" key="7">
    <source>
        <dbReference type="EMBL" id="GLH70097.1"/>
    </source>
</evidence>
<dbReference type="RefSeq" id="WP_285724485.1">
    <property type="nucleotide sequence ID" value="NZ_BSDD01000003.1"/>
</dbReference>
<dbReference type="CDD" id="cd12107">
    <property type="entry name" value="Hemerythrin"/>
    <property type="match status" value="1"/>
</dbReference>
<protein>
    <recommendedName>
        <fullName evidence="6">Hemerythrin-like domain-containing protein</fullName>
    </recommendedName>
</protein>
<feature type="domain" description="Hemerythrin-like" evidence="6">
    <location>
        <begin position="37"/>
        <end position="153"/>
    </location>
</feature>
<feature type="region of interest" description="Disordered" evidence="5">
    <location>
        <begin position="1"/>
        <end position="28"/>
    </location>
</feature>
<reference evidence="7 8" key="1">
    <citation type="journal article" date="2023" name="Antonie Van Leeuwenhoek">
        <title>Mesoterricola silvestris gen. nov., sp. nov., Mesoterricola sediminis sp. nov., Geothrix oryzae sp. nov., Geothrix edaphica sp. nov., Geothrix rubra sp. nov., and Geothrix limicola sp. nov., six novel members of Acidobacteriota isolated from soils.</title>
        <authorList>
            <person name="Itoh H."/>
            <person name="Sugisawa Y."/>
            <person name="Mise K."/>
            <person name="Xu Z."/>
            <person name="Kuniyasu M."/>
            <person name="Ushijima N."/>
            <person name="Kawano K."/>
            <person name="Kobayashi E."/>
            <person name="Shiratori Y."/>
            <person name="Masuda Y."/>
            <person name="Senoo K."/>
        </authorList>
    </citation>
    <scope>NUCLEOTIDE SEQUENCE [LARGE SCALE GENOMIC DNA]</scope>
    <source>
        <strain evidence="7 8">Red803</strain>
    </source>
</reference>
<keyword evidence="4" id="KW-0408">Iron</keyword>
<dbReference type="PANTHER" id="PTHR37164">
    <property type="entry name" value="BACTERIOHEMERYTHRIN"/>
    <property type="match status" value="1"/>
</dbReference>